<protein>
    <recommendedName>
        <fullName evidence="4">Helix-turn-helix domain-containing protein</fullName>
    </recommendedName>
</protein>
<dbReference type="AlphaFoldDB" id="A0A556MBS8"/>
<organism evidence="2 3">
    <name type="scientific">Mucilaginibacter corticis</name>
    <dbReference type="NCBI Taxonomy" id="2597670"/>
    <lineage>
        <taxon>Bacteria</taxon>
        <taxon>Pseudomonadati</taxon>
        <taxon>Bacteroidota</taxon>
        <taxon>Sphingobacteriia</taxon>
        <taxon>Sphingobacteriales</taxon>
        <taxon>Sphingobacteriaceae</taxon>
        <taxon>Mucilaginibacter</taxon>
    </lineage>
</organism>
<keyword evidence="1" id="KW-1133">Transmembrane helix</keyword>
<dbReference type="OrthoDB" id="1524679at2"/>
<reference evidence="2 3" key="1">
    <citation type="submission" date="2019-07" db="EMBL/GenBank/DDBJ databases">
        <authorList>
            <person name="Huq M.A."/>
        </authorList>
    </citation>
    <scope>NUCLEOTIDE SEQUENCE [LARGE SCALE GENOMIC DNA]</scope>
    <source>
        <strain evidence="2 3">MAH-19</strain>
    </source>
</reference>
<evidence type="ECO:0000256" key="1">
    <source>
        <dbReference type="SAM" id="Phobius"/>
    </source>
</evidence>
<keyword evidence="3" id="KW-1185">Reference proteome</keyword>
<name>A0A556MBS8_9SPHI</name>
<evidence type="ECO:0008006" key="4">
    <source>
        <dbReference type="Google" id="ProtNLM"/>
    </source>
</evidence>
<keyword evidence="1" id="KW-0812">Transmembrane</keyword>
<feature type="transmembrane region" description="Helical" evidence="1">
    <location>
        <begin position="91"/>
        <end position="110"/>
    </location>
</feature>
<dbReference type="RefSeq" id="WP_144250413.1">
    <property type="nucleotide sequence ID" value="NZ_VLPK01000005.1"/>
</dbReference>
<dbReference type="EMBL" id="VLPK01000005">
    <property type="protein sequence ID" value="TSJ37379.1"/>
    <property type="molecule type" value="Genomic_DNA"/>
</dbReference>
<evidence type="ECO:0000313" key="3">
    <source>
        <dbReference type="Proteomes" id="UP000318733"/>
    </source>
</evidence>
<evidence type="ECO:0000313" key="2">
    <source>
        <dbReference type="EMBL" id="TSJ37379.1"/>
    </source>
</evidence>
<sequence>MAAEIITKEDLEIFGQKLLIEIKALLGKSSDEPNKWLKSYQVKNLLKISPNTLHKLRQDGTLTRLMPVRRSRACWNFSSRFLQTGLSPSTALSLLCFAVFPMYDSLILYFRMSKSHN</sequence>
<accession>A0A556MBS8</accession>
<dbReference type="Proteomes" id="UP000318733">
    <property type="component" value="Unassembled WGS sequence"/>
</dbReference>
<proteinExistence type="predicted"/>
<comment type="caution">
    <text evidence="2">The sequence shown here is derived from an EMBL/GenBank/DDBJ whole genome shotgun (WGS) entry which is preliminary data.</text>
</comment>
<gene>
    <name evidence="2" type="ORF">FO440_21715</name>
</gene>
<keyword evidence="1" id="KW-0472">Membrane</keyword>